<dbReference type="InterPro" id="IPR015422">
    <property type="entry name" value="PyrdxlP-dep_Trfase_small"/>
</dbReference>
<dbReference type="PROSITE" id="PS00105">
    <property type="entry name" value="AA_TRANSFER_CLASS_1"/>
    <property type="match status" value="1"/>
</dbReference>
<dbReference type="InterPro" id="IPR005860">
    <property type="entry name" value="CobD"/>
</dbReference>
<dbReference type="NCBIfam" id="TIGR01140">
    <property type="entry name" value="L_thr_O3P_dcar"/>
    <property type="match status" value="1"/>
</dbReference>
<evidence type="ECO:0000256" key="1">
    <source>
        <dbReference type="ARBA" id="ARBA00001933"/>
    </source>
</evidence>
<dbReference type="EC" id="4.1.1.81" evidence="4"/>
<evidence type="ECO:0000256" key="6">
    <source>
        <dbReference type="ARBA" id="ARBA00022898"/>
    </source>
</evidence>
<keyword evidence="6" id="KW-0663">Pyridoxal phosphate</keyword>
<accession>A0A098EKX2</accession>
<dbReference type="InterPro" id="IPR015424">
    <property type="entry name" value="PyrdxlP-dep_Trfase"/>
</dbReference>
<dbReference type="Proteomes" id="UP000043699">
    <property type="component" value="Unassembled WGS sequence"/>
</dbReference>
<organism evidence="11 12">
    <name type="scientific">Planococcus massiliensis</name>
    <dbReference type="NCBI Taxonomy" id="1499687"/>
    <lineage>
        <taxon>Bacteria</taxon>
        <taxon>Bacillati</taxon>
        <taxon>Bacillota</taxon>
        <taxon>Bacilli</taxon>
        <taxon>Bacillales</taxon>
        <taxon>Caryophanaceae</taxon>
        <taxon>Planococcus</taxon>
    </lineage>
</organism>
<comment type="function">
    <text evidence="2">Decarboxylates L-threonine-O-3-phosphate to yield (R)-1-amino-2-propanol O-2-phosphate, the precursor for the linkage between the nucleotide loop and the corrin ring in cobalamin.</text>
</comment>
<sequence>MKLPDHGANPHLLYQQLNIDYPERILDFSENVHPFGPPEFIRNSWHSLLELIERYPDPEGEPFRSAAARFHDVPMERVVTANGAAEIFTWLARRYQKKKVVLIEPAFSEYRKTLEAEEAQIVTVQLTEKNGWQLDMELLASSLEGCAAIYICNPHNPTGLLIEQQQMEFIAEACKKEGCELVIDEAFIDFAGEAFSFIPRQSSYPQTIIVRSMTKMYAIAGLRLGYAIGSPEIMRTLKQGAAHWNVNAISAQVGAECFNERIYRERVIASANEERERMTVFLEEHHCKVSSSAVNFLAFKLPEGKDSCRFFLDFLEQGLVLRHTKSFSGMDGKWFRIGMKSPAQMDQLQEAINRWLMAN</sequence>
<evidence type="ECO:0000256" key="8">
    <source>
        <dbReference type="ARBA" id="ARBA00029996"/>
    </source>
</evidence>
<dbReference type="InterPro" id="IPR004838">
    <property type="entry name" value="NHTrfase_class1_PyrdxlP-BS"/>
</dbReference>
<dbReference type="GO" id="GO:0030170">
    <property type="term" value="F:pyridoxal phosphate binding"/>
    <property type="evidence" value="ECO:0007669"/>
    <property type="project" value="InterPro"/>
</dbReference>
<dbReference type="CDD" id="cd00609">
    <property type="entry name" value="AAT_like"/>
    <property type="match status" value="1"/>
</dbReference>
<comment type="pathway">
    <text evidence="3">Cofactor biosynthesis; adenosylcobalamin biosynthesis.</text>
</comment>
<evidence type="ECO:0000256" key="2">
    <source>
        <dbReference type="ARBA" id="ARBA00003444"/>
    </source>
</evidence>
<dbReference type="Gene3D" id="3.40.640.10">
    <property type="entry name" value="Type I PLP-dependent aspartate aminotransferase-like (Major domain)"/>
    <property type="match status" value="1"/>
</dbReference>
<dbReference type="EMBL" id="CCXS01000001">
    <property type="protein sequence ID" value="CEG21901.1"/>
    <property type="molecule type" value="Genomic_DNA"/>
</dbReference>
<keyword evidence="5" id="KW-0169">Cobalamin biosynthesis</keyword>
<keyword evidence="7" id="KW-0456">Lyase</keyword>
<protein>
    <recommendedName>
        <fullName evidence="4">threonine-phosphate decarboxylase</fullName>
        <ecNumber evidence="4">4.1.1.81</ecNumber>
    </recommendedName>
    <alternativeName>
        <fullName evidence="8">L-threonine-O-3-phosphate decarboxylase</fullName>
    </alternativeName>
</protein>
<evidence type="ECO:0000313" key="12">
    <source>
        <dbReference type="Proteomes" id="UP000043699"/>
    </source>
</evidence>
<keyword evidence="12" id="KW-1185">Reference proteome</keyword>
<dbReference type="SUPFAM" id="SSF53383">
    <property type="entry name" value="PLP-dependent transferases"/>
    <property type="match status" value="1"/>
</dbReference>
<reference evidence="11 12" key="1">
    <citation type="submission" date="2014-09" db="EMBL/GenBank/DDBJ databases">
        <authorList>
            <person name="Urmite Genomes Urmite Genomes"/>
        </authorList>
    </citation>
    <scope>NUCLEOTIDE SEQUENCE [LARGE SCALE GENOMIC DNA]</scope>
    <source>
        <strain evidence="11 12">ES2</strain>
    </source>
</reference>
<dbReference type="RefSeq" id="WP_052650653.1">
    <property type="nucleotide sequence ID" value="NZ_CCXS01000001.1"/>
</dbReference>
<evidence type="ECO:0000256" key="9">
    <source>
        <dbReference type="ARBA" id="ARBA00048531"/>
    </source>
</evidence>
<dbReference type="GO" id="GO:0048472">
    <property type="term" value="F:threonine-phosphate decarboxylase activity"/>
    <property type="evidence" value="ECO:0007669"/>
    <property type="project" value="UniProtKB-EC"/>
</dbReference>
<comment type="catalytic activity">
    <reaction evidence="9">
        <text>O-phospho-L-threonine + H(+) = (R)-1-aminopropan-2-yl phosphate + CO2</text>
        <dbReference type="Rhea" id="RHEA:11492"/>
        <dbReference type="ChEBI" id="CHEBI:15378"/>
        <dbReference type="ChEBI" id="CHEBI:16526"/>
        <dbReference type="ChEBI" id="CHEBI:58563"/>
        <dbReference type="ChEBI" id="CHEBI:58675"/>
        <dbReference type="EC" id="4.1.1.81"/>
    </reaction>
</comment>
<dbReference type="AlphaFoldDB" id="A0A098EKX2"/>
<evidence type="ECO:0000256" key="5">
    <source>
        <dbReference type="ARBA" id="ARBA00022573"/>
    </source>
</evidence>
<feature type="domain" description="Aminotransferase class I/classII large" evidence="10">
    <location>
        <begin position="25"/>
        <end position="352"/>
    </location>
</feature>
<gene>
    <name evidence="11" type="primary">cobD</name>
    <name evidence="11" type="ORF">BN1080_00821</name>
</gene>
<proteinExistence type="predicted"/>
<evidence type="ECO:0000256" key="4">
    <source>
        <dbReference type="ARBA" id="ARBA00012285"/>
    </source>
</evidence>
<dbReference type="Pfam" id="PF00155">
    <property type="entry name" value="Aminotran_1_2"/>
    <property type="match status" value="1"/>
</dbReference>
<dbReference type="InterPro" id="IPR004839">
    <property type="entry name" value="Aminotransferase_I/II_large"/>
</dbReference>
<evidence type="ECO:0000259" key="10">
    <source>
        <dbReference type="Pfam" id="PF00155"/>
    </source>
</evidence>
<dbReference type="UniPathway" id="UPA00148"/>
<dbReference type="GO" id="GO:0009236">
    <property type="term" value="P:cobalamin biosynthetic process"/>
    <property type="evidence" value="ECO:0007669"/>
    <property type="project" value="UniProtKB-UniPathway"/>
</dbReference>
<dbReference type="STRING" id="1499687.BN1080_00821"/>
<dbReference type="Gene3D" id="3.90.1150.10">
    <property type="entry name" value="Aspartate Aminotransferase, domain 1"/>
    <property type="match status" value="1"/>
</dbReference>
<evidence type="ECO:0000313" key="11">
    <source>
        <dbReference type="EMBL" id="CEG21901.1"/>
    </source>
</evidence>
<evidence type="ECO:0000256" key="7">
    <source>
        <dbReference type="ARBA" id="ARBA00023239"/>
    </source>
</evidence>
<dbReference type="OrthoDB" id="9813612at2"/>
<name>A0A098EKX2_9BACL</name>
<evidence type="ECO:0000256" key="3">
    <source>
        <dbReference type="ARBA" id="ARBA00004953"/>
    </source>
</evidence>
<dbReference type="InterPro" id="IPR015421">
    <property type="entry name" value="PyrdxlP-dep_Trfase_major"/>
</dbReference>
<dbReference type="PANTHER" id="PTHR42885:SF1">
    <property type="entry name" value="THREONINE-PHOSPHATE DECARBOXYLASE"/>
    <property type="match status" value="1"/>
</dbReference>
<comment type="cofactor">
    <cofactor evidence="1">
        <name>pyridoxal 5'-phosphate</name>
        <dbReference type="ChEBI" id="CHEBI:597326"/>
    </cofactor>
</comment>
<dbReference type="PANTHER" id="PTHR42885">
    <property type="entry name" value="HISTIDINOL-PHOSPHATE AMINOTRANSFERASE-RELATED"/>
    <property type="match status" value="1"/>
</dbReference>